<dbReference type="EMBL" id="JBEFKJ010000001">
    <property type="protein sequence ID" value="KAL2048268.1"/>
    <property type="molecule type" value="Genomic_DNA"/>
</dbReference>
<name>A0ABR4ARE6_9LECA</name>
<evidence type="ECO:0000256" key="1">
    <source>
        <dbReference type="SAM" id="MobiDB-lite"/>
    </source>
</evidence>
<proteinExistence type="predicted"/>
<accession>A0ABR4ARE6</accession>
<evidence type="ECO:0000313" key="2">
    <source>
        <dbReference type="EMBL" id="KAL2048268.1"/>
    </source>
</evidence>
<sequence>MAVLEVLIVGMVTAFMNIPESANIKPSNSNRLKSMAVADKDQRAHRQSLCTCSDRTRADNPSPKKSDLRSLGALEMDALASVAFDDDVELLLSHGW</sequence>
<keyword evidence="3" id="KW-1185">Reference proteome</keyword>
<gene>
    <name evidence="2" type="ORF">N7G274_000179</name>
</gene>
<reference evidence="2 3" key="1">
    <citation type="submission" date="2024-09" db="EMBL/GenBank/DDBJ databases">
        <title>Rethinking Asexuality: The Enigmatic Case of Functional Sexual Genes in Lepraria (Stereocaulaceae).</title>
        <authorList>
            <person name="Doellman M."/>
            <person name="Sun Y."/>
            <person name="Barcenas-Pena A."/>
            <person name="Lumbsch H.T."/>
            <person name="Grewe F."/>
        </authorList>
    </citation>
    <scope>NUCLEOTIDE SEQUENCE [LARGE SCALE GENOMIC DNA]</scope>
    <source>
        <strain evidence="2 3">Mercado 3170</strain>
    </source>
</reference>
<feature type="region of interest" description="Disordered" evidence="1">
    <location>
        <begin position="27"/>
        <end position="67"/>
    </location>
</feature>
<dbReference type="Proteomes" id="UP001590950">
    <property type="component" value="Unassembled WGS sequence"/>
</dbReference>
<comment type="caution">
    <text evidence="2">The sequence shown here is derived from an EMBL/GenBank/DDBJ whole genome shotgun (WGS) entry which is preliminary data.</text>
</comment>
<protein>
    <submittedName>
        <fullName evidence="2">Uncharacterized protein</fullName>
    </submittedName>
</protein>
<organism evidence="2 3">
    <name type="scientific">Stereocaulon virgatum</name>
    <dbReference type="NCBI Taxonomy" id="373712"/>
    <lineage>
        <taxon>Eukaryota</taxon>
        <taxon>Fungi</taxon>
        <taxon>Dikarya</taxon>
        <taxon>Ascomycota</taxon>
        <taxon>Pezizomycotina</taxon>
        <taxon>Lecanoromycetes</taxon>
        <taxon>OSLEUM clade</taxon>
        <taxon>Lecanoromycetidae</taxon>
        <taxon>Lecanorales</taxon>
        <taxon>Lecanorineae</taxon>
        <taxon>Stereocaulaceae</taxon>
        <taxon>Stereocaulon</taxon>
    </lineage>
</organism>
<evidence type="ECO:0000313" key="3">
    <source>
        <dbReference type="Proteomes" id="UP001590950"/>
    </source>
</evidence>
<feature type="compositionally biased region" description="Basic and acidic residues" evidence="1">
    <location>
        <begin position="54"/>
        <end position="67"/>
    </location>
</feature>